<dbReference type="AlphaFoldDB" id="A0A502BZP7"/>
<name>A0A502BZP7_9SPHN</name>
<comment type="caution">
    <text evidence="2">The sequence shown here is derived from an EMBL/GenBank/DDBJ whole genome shotgun (WGS) entry which is preliminary data.</text>
</comment>
<reference evidence="2 3" key="1">
    <citation type="journal article" date="2019" name="Environ. Microbiol.">
        <title>Species interactions and distinct microbial communities in high Arctic permafrost affected cryosols are associated with the CH4 and CO2 gas fluxes.</title>
        <authorList>
            <person name="Altshuler I."/>
            <person name="Hamel J."/>
            <person name="Turney S."/>
            <person name="Magnuson E."/>
            <person name="Levesque R."/>
            <person name="Greer C."/>
            <person name="Whyte L.G."/>
        </authorList>
    </citation>
    <scope>NUCLEOTIDE SEQUENCE [LARGE SCALE GENOMIC DNA]</scope>
    <source>
        <strain evidence="2 3">S5.1</strain>
    </source>
</reference>
<evidence type="ECO:0000313" key="2">
    <source>
        <dbReference type="EMBL" id="TPG06367.1"/>
    </source>
</evidence>
<dbReference type="RefSeq" id="WP_140872790.1">
    <property type="nucleotide sequence ID" value="NZ_RCZK01000022.1"/>
</dbReference>
<feature type="compositionally biased region" description="Polar residues" evidence="1">
    <location>
        <begin position="118"/>
        <end position="127"/>
    </location>
</feature>
<organism evidence="2 3">
    <name type="scientific">Sphingomonas oligophenolica</name>
    <dbReference type="NCBI Taxonomy" id="301154"/>
    <lineage>
        <taxon>Bacteria</taxon>
        <taxon>Pseudomonadati</taxon>
        <taxon>Pseudomonadota</taxon>
        <taxon>Alphaproteobacteria</taxon>
        <taxon>Sphingomonadales</taxon>
        <taxon>Sphingomonadaceae</taxon>
        <taxon>Sphingomonas</taxon>
    </lineage>
</organism>
<dbReference type="OrthoDB" id="6057489at2"/>
<accession>A0A502BZP7</accession>
<keyword evidence="3" id="KW-1185">Reference proteome</keyword>
<dbReference type="Proteomes" id="UP000318413">
    <property type="component" value="Unassembled WGS sequence"/>
</dbReference>
<feature type="region of interest" description="Disordered" evidence="1">
    <location>
        <begin position="115"/>
        <end position="148"/>
    </location>
</feature>
<sequence>MAAMVPVARLGWDGRRWTGARGGGAAIVGKAKGGAKAKAKAGATSQGKADSEAQSRTESQAGAMRARLRKIHPAKRMRTRGSGAGKEVTFDRAPTSKGKKLYDYTMSFNSEVGDRTLTVKNTSGSRGKSSDHRQNSATLTTRKRKIDD</sequence>
<dbReference type="EMBL" id="RCZK01000022">
    <property type="protein sequence ID" value="TPG06367.1"/>
    <property type="molecule type" value="Genomic_DNA"/>
</dbReference>
<gene>
    <name evidence="2" type="ORF">EAH84_14940</name>
</gene>
<evidence type="ECO:0000256" key="1">
    <source>
        <dbReference type="SAM" id="MobiDB-lite"/>
    </source>
</evidence>
<feature type="compositionally biased region" description="Basic residues" evidence="1">
    <location>
        <begin position="66"/>
        <end position="79"/>
    </location>
</feature>
<feature type="region of interest" description="Disordered" evidence="1">
    <location>
        <begin position="34"/>
        <end position="96"/>
    </location>
</feature>
<protein>
    <submittedName>
        <fullName evidence="2">Uncharacterized protein</fullName>
    </submittedName>
</protein>
<evidence type="ECO:0000313" key="3">
    <source>
        <dbReference type="Proteomes" id="UP000318413"/>
    </source>
</evidence>
<proteinExistence type="predicted"/>